<keyword evidence="1" id="KW-0800">Toxin</keyword>
<comment type="cofactor">
    <cofactor evidence="8">
        <name>Zn(2+)</name>
        <dbReference type="ChEBI" id="CHEBI:29105"/>
    </cofactor>
    <text evidence="8">Binds 1 zinc ion per subunit.</text>
</comment>
<feature type="compositionally biased region" description="Pro residues" evidence="9">
    <location>
        <begin position="178"/>
        <end position="207"/>
    </location>
</feature>
<evidence type="ECO:0000259" key="10">
    <source>
        <dbReference type="PROSITE" id="PS51670"/>
    </source>
</evidence>
<organism evidence="12 13">
    <name type="scientific">Stylophora pistillata</name>
    <name type="common">Smooth cauliflower coral</name>
    <dbReference type="NCBI Taxonomy" id="50429"/>
    <lineage>
        <taxon>Eukaryota</taxon>
        <taxon>Metazoa</taxon>
        <taxon>Cnidaria</taxon>
        <taxon>Anthozoa</taxon>
        <taxon>Hexacorallia</taxon>
        <taxon>Scleractinia</taxon>
        <taxon>Astrocoeniina</taxon>
        <taxon>Pocilloporidae</taxon>
        <taxon>Stylophora</taxon>
    </lineage>
</organism>
<evidence type="ECO:0000256" key="4">
    <source>
        <dbReference type="ARBA" id="ARBA00022801"/>
    </source>
</evidence>
<feature type="compositionally biased region" description="Pro residues" evidence="9">
    <location>
        <begin position="303"/>
        <end position="316"/>
    </location>
</feature>
<dbReference type="AlphaFoldDB" id="A0A2B4SCV3"/>
<dbReference type="PRINTS" id="PR00480">
    <property type="entry name" value="ASTACIN"/>
</dbReference>
<evidence type="ECO:0000259" key="11">
    <source>
        <dbReference type="PROSITE" id="PS51864"/>
    </source>
</evidence>
<evidence type="ECO:0000256" key="6">
    <source>
        <dbReference type="ARBA" id="ARBA00023049"/>
    </source>
</evidence>
<dbReference type="SMART" id="SM00254">
    <property type="entry name" value="ShKT"/>
    <property type="match status" value="2"/>
</dbReference>
<accession>A0A2B4SCV3</accession>
<evidence type="ECO:0000256" key="9">
    <source>
        <dbReference type="SAM" id="MobiDB-lite"/>
    </source>
</evidence>
<evidence type="ECO:0000256" key="7">
    <source>
        <dbReference type="PROSITE-ProRule" id="PRU01005"/>
    </source>
</evidence>
<dbReference type="Proteomes" id="UP000225706">
    <property type="component" value="Unassembled WGS sequence"/>
</dbReference>
<dbReference type="PANTHER" id="PTHR10127:SF780">
    <property type="entry name" value="METALLOENDOPEPTIDASE"/>
    <property type="match status" value="1"/>
</dbReference>
<dbReference type="Pfam" id="PF01549">
    <property type="entry name" value="ShK"/>
    <property type="match status" value="2"/>
</dbReference>
<feature type="domain" description="ShKT" evidence="10">
    <location>
        <begin position="141"/>
        <end position="174"/>
    </location>
</feature>
<evidence type="ECO:0000313" key="12">
    <source>
        <dbReference type="EMBL" id="PFX26929.1"/>
    </source>
</evidence>
<feature type="region of interest" description="Disordered" evidence="9">
    <location>
        <begin position="297"/>
        <end position="316"/>
    </location>
</feature>
<feature type="region of interest" description="Disordered" evidence="9">
    <location>
        <begin position="241"/>
        <end position="267"/>
    </location>
</feature>
<keyword evidence="6 8" id="KW-0482">Metalloprotease</keyword>
<dbReference type="Pfam" id="PF01400">
    <property type="entry name" value="Astacin"/>
    <property type="match status" value="1"/>
</dbReference>
<gene>
    <name evidence="12" type="primary">nas-15</name>
    <name evidence="12" type="ORF">AWC38_SpisGene8400</name>
</gene>
<feature type="domain" description="Peptidase M12A" evidence="11">
    <location>
        <begin position="1"/>
        <end position="120"/>
    </location>
</feature>
<evidence type="ECO:0000256" key="5">
    <source>
        <dbReference type="ARBA" id="ARBA00022833"/>
    </source>
</evidence>
<protein>
    <recommendedName>
        <fullName evidence="8">Metalloendopeptidase</fullName>
        <ecNumber evidence="8">3.4.24.-</ecNumber>
    </recommendedName>
</protein>
<dbReference type="GO" id="GO:0006508">
    <property type="term" value="P:proteolysis"/>
    <property type="evidence" value="ECO:0007669"/>
    <property type="project" value="UniProtKB-KW"/>
</dbReference>
<comment type="caution">
    <text evidence="7">Lacks conserved residue(s) required for the propagation of feature annotation.</text>
</comment>
<dbReference type="InterPro" id="IPR024079">
    <property type="entry name" value="MetalloPept_cat_dom_sf"/>
</dbReference>
<comment type="caution">
    <text evidence="12">The sequence shown here is derived from an EMBL/GenBank/DDBJ whole genome shotgun (WGS) entry which is preliminary data.</text>
</comment>
<dbReference type="PROSITE" id="PS51670">
    <property type="entry name" value="SHKT"/>
    <property type="match status" value="2"/>
</dbReference>
<dbReference type="InterPro" id="IPR003582">
    <property type="entry name" value="ShKT_dom"/>
</dbReference>
<reference evidence="13" key="1">
    <citation type="journal article" date="2017" name="bioRxiv">
        <title>Comparative analysis of the genomes of Stylophora pistillata and Acropora digitifera provides evidence for extensive differences between species of corals.</title>
        <authorList>
            <person name="Voolstra C.R."/>
            <person name="Li Y."/>
            <person name="Liew Y.J."/>
            <person name="Baumgarten S."/>
            <person name="Zoccola D."/>
            <person name="Flot J.-F."/>
            <person name="Tambutte S."/>
            <person name="Allemand D."/>
            <person name="Aranda M."/>
        </authorList>
    </citation>
    <scope>NUCLEOTIDE SEQUENCE [LARGE SCALE GENOMIC DNA]</scope>
</reference>
<name>A0A2B4SCV3_STYPI</name>
<evidence type="ECO:0000256" key="8">
    <source>
        <dbReference type="RuleBase" id="RU361183"/>
    </source>
</evidence>
<dbReference type="EC" id="3.4.24.-" evidence="8"/>
<dbReference type="GO" id="GO:0004222">
    <property type="term" value="F:metalloendopeptidase activity"/>
    <property type="evidence" value="ECO:0007669"/>
    <property type="project" value="UniProtKB-UniRule"/>
</dbReference>
<dbReference type="Gene3D" id="3.40.390.10">
    <property type="entry name" value="Collagenase (Catalytic Domain)"/>
    <property type="match status" value="1"/>
</dbReference>
<keyword evidence="3 8" id="KW-0479">Metal-binding</keyword>
<dbReference type="GO" id="GO:0046872">
    <property type="term" value="F:metal ion binding"/>
    <property type="evidence" value="ECO:0007669"/>
    <property type="project" value="UniProtKB-KW"/>
</dbReference>
<evidence type="ECO:0000313" key="13">
    <source>
        <dbReference type="Proteomes" id="UP000225706"/>
    </source>
</evidence>
<dbReference type="OrthoDB" id="291007at2759"/>
<keyword evidence="4 8" id="KW-0378">Hydrolase</keyword>
<feature type="compositionally biased region" description="Pro residues" evidence="9">
    <location>
        <begin position="250"/>
        <end position="260"/>
    </location>
</feature>
<dbReference type="InterPro" id="IPR001506">
    <property type="entry name" value="Peptidase_M12A"/>
</dbReference>
<keyword evidence="2 8" id="KW-0645">Protease</keyword>
<proteinExistence type="predicted"/>
<dbReference type="GO" id="GO:0090729">
    <property type="term" value="F:toxin activity"/>
    <property type="evidence" value="ECO:0007669"/>
    <property type="project" value="UniProtKB-KW"/>
</dbReference>
<evidence type="ECO:0000256" key="3">
    <source>
        <dbReference type="ARBA" id="ARBA00022723"/>
    </source>
</evidence>
<keyword evidence="5 8" id="KW-0862">Zinc</keyword>
<dbReference type="PANTHER" id="PTHR10127">
    <property type="entry name" value="DISCOIDIN, CUB, EGF, LAMININ , AND ZINC METALLOPROTEASE DOMAIN CONTAINING"/>
    <property type="match status" value="1"/>
</dbReference>
<feature type="chain" id="PRO_5011832465" description="Metalloendopeptidase" evidence="8">
    <location>
        <begin position="17"/>
        <end position="316"/>
    </location>
</feature>
<feature type="signal peptide" evidence="8">
    <location>
        <begin position="1"/>
        <end position="16"/>
    </location>
</feature>
<evidence type="ECO:0000256" key="1">
    <source>
        <dbReference type="ARBA" id="ARBA00022656"/>
    </source>
</evidence>
<feature type="region of interest" description="Disordered" evidence="9">
    <location>
        <begin position="178"/>
        <end position="209"/>
    </location>
</feature>
<keyword evidence="13" id="KW-1185">Reference proteome</keyword>
<dbReference type="PROSITE" id="PS51864">
    <property type="entry name" value="ASTACIN"/>
    <property type="match status" value="1"/>
</dbReference>
<dbReference type="EMBL" id="LSMT01000115">
    <property type="protein sequence ID" value="PFX26929.1"/>
    <property type="molecule type" value="Genomic_DNA"/>
</dbReference>
<dbReference type="SUPFAM" id="SSF55486">
    <property type="entry name" value="Metalloproteases ('zincins'), catalytic domain"/>
    <property type="match status" value="1"/>
</dbReference>
<keyword evidence="8" id="KW-0732">Signal</keyword>
<evidence type="ECO:0000256" key="2">
    <source>
        <dbReference type="ARBA" id="ARBA00022670"/>
    </source>
</evidence>
<sequence>MLLYVVVAMSLCGTLSYNPEGHALGFYHEQSKPDRDEYVTIYRQNIVRGMEFNFNKYSRSTIDSLGTPYDYGSVMHYDSRAFSRNGLPTIVAKKSRVTLGNCRGLSKIDILQIKLLYKCQGGGGRPDPPLPPPTNKPPGECRDTGKYCSYHVPRGDCKKMEIVRRICKKSCGLCPEGTPPPNTDPPSPPPPVTDAPPLPSTEMPPSPLHQIQICHPPNPQVTLGNRRGLSKIDILQMKLPYKCQGGGGRPDPPLPPPTNKPPGECRDTGKYCSYHVPRGDCERMDIVRKKCQKSCGLCGGGTPQPPNPDTDIPPPP</sequence>
<feature type="domain" description="ShKT" evidence="10">
    <location>
        <begin position="265"/>
        <end position="298"/>
    </location>
</feature>